<name>A0A0A5FQY4_9BACI</name>
<keyword evidence="4" id="KW-1185">Reference proteome</keyword>
<dbReference type="AlphaFoldDB" id="A0A0A5FQY4"/>
<evidence type="ECO:0000313" key="4">
    <source>
        <dbReference type="Proteomes" id="UP000030403"/>
    </source>
</evidence>
<dbReference type="EMBL" id="AVPF01000138">
    <property type="protein sequence ID" value="KGX83191.1"/>
    <property type="molecule type" value="Genomic_DNA"/>
</dbReference>
<dbReference type="Proteomes" id="UP000030403">
    <property type="component" value="Unassembled WGS sequence"/>
</dbReference>
<dbReference type="SUPFAM" id="SSF89360">
    <property type="entry name" value="HesB-like domain"/>
    <property type="match status" value="1"/>
</dbReference>
<protein>
    <recommendedName>
        <fullName evidence="2">Core domain-containing protein</fullName>
    </recommendedName>
</protein>
<sequence>MKLTITDEALHQLQLLQPEGRPNLRMEYDSDGCGCGVNGMPSIYFTNESTEYDIKVENEHYTIFLDEQQKIFFKPVMTLEWNKRLFRLKSPEGMLNPSLSSASIKQGGDPRE</sequence>
<dbReference type="eggNOG" id="COG0316">
    <property type="taxonomic scope" value="Bacteria"/>
</dbReference>
<dbReference type="InterPro" id="IPR035903">
    <property type="entry name" value="HesB-like_dom_sf"/>
</dbReference>
<dbReference type="Pfam" id="PF01521">
    <property type="entry name" value="Fe-S_biosyn"/>
    <property type="match status" value="1"/>
</dbReference>
<dbReference type="InterPro" id="IPR000361">
    <property type="entry name" value="ATAP_core_dom"/>
</dbReference>
<reference evidence="3 4" key="1">
    <citation type="submission" date="2013-08" db="EMBL/GenBank/DDBJ databases">
        <authorList>
            <person name="Huang J."/>
            <person name="Wang G."/>
        </authorList>
    </citation>
    <scope>NUCLEOTIDE SEQUENCE [LARGE SCALE GENOMIC DNA]</scope>
    <source>
        <strain evidence="3 4">BH030004</strain>
    </source>
</reference>
<accession>A0A0A5FQY4</accession>
<feature type="region of interest" description="Disordered" evidence="1">
    <location>
        <begin position="93"/>
        <end position="112"/>
    </location>
</feature>
<feature type="domain" description="Core" evidence="2">
    <location>
        <begin position="1"/>
        <end position="99"/>
    </location>
</feature>
<dbReference type="OrthoDB" id="2361087at2"/>
<gene>
    <name evidence="3" type="ORF">N783_05820</name>
</gene>
<dbReference type="Gene3D" id="2.60.300.12">
    <property type="entry name" value="HesB-like domain"/>
    <property type="match status" value="1"/>
</dbReference>
<comment type="caution">
    <text evidence="3">The sequence shown here is derived from an EMBL/GenBank/DDBJ whole genome shotgun (WGS) entry which is preliminary data.</text>
</comment>
<dbReference type="STRING" id="1385511.GCA_000425225_02023"/>
<evidence type="ECO:0000256" key="1">
    <source>
        <dbReference type="SAM" id="MobiDB-lite"/>
    </source>
</evidence>
<evidence type="ECO:0000259" key="2">
    <source>
        <dbReference type="Pfam" id="PF01521"/>
    </source>
</evidence>
<evidence type="ECO:0000313" key="3">
    <source>
        <dbReference type="EMBL" id="KGX83191.1"/>
    </source>
</evidence>
<organism evidence="3 4">
    <name type="scientific">Pontibacillus marinus BH030004 = DSM 16465</name>
    <dbReference type="NCBI Taxonomy" id="1385511"/>
    <lineage>
        <taxon>Bacteria</taxon>
        <taxon>Bacillati</taxon>
        <taxon>Bacillota</taxon>
        <taxon>Bacilli</taxon>
        <taxon>Bacillales</taxon>
        <taxon>Bacillaceae</taxon>
        <taxon>Pontibacillus</taxon>
    </lineage>
</organism>
<proteinExistence type="predicted"/>
<dbReference type="RefSeq" id="WP_027446035.1">
    <property type="nucleotide sequence ID" value="NZ_AULJ01000020.1"/>
</dbReference>